<feature type="coiled-coil region" evidence="1">
    <location>
        <begin position="228"/>
        <end position="295"/>
    </location>
</feature>
<dbReference type="EMBL" id="JANF02000081">
    <property type="protein sequence ID" value="KER35219.1"/>
    <property type="molecule type" value="Genomic_DNA"/>
</dbReference>
<evidence type="ECO:0000256" key="1">
    <source>
        <dbReference type="SAM" id="Coils"/>
    </source>
</evidence>
<gene>
    <name evidence="2" type="ORF">AL00_16655</name>
</gene>
<organism evidence="2 3">
    <name type="scientific">Sphingobium indicum F2</name>
    <dbReference type="NCBI Taxonomy" id="1450518"/>
    <lineage>
        <taxon>Bacteria</taxon>
        <taxon>Pseudomonadati</taxon>
        <taxon>Pseudomonadota</taxon>
        <taxon>Alphaproteobacteria</taxon>
        <taxon>Sphingomonadales</taxon>
        <taxon>Sphingomonadaceae</taxon>
        <taxon>Sphingobium</taxon>
    </lineage>
</organism>
<dbReference type="GO" id="GO:0003677">
    <property type="term" value="F:DNA binding"/>
    <property type="evidence" value="ECO:0007669"/>
    <property type="project" value="UniProtKB-KW"/>
</dbReference>
<proteinExistence type="predicted"/>
<protein>
    <submittedName>
        <fullName evidence="2">DNA-binding protein</fullName>
    </submittedName>
</protein>
<feature type="coiled-coil region" evidence="1">
    <location>
        <begin position="327"/>
        <end position="384"/>
    </location>
</feature>
<dbReference type="SUPFAM" id="SSF52540">
    <property type="entry name" value="P-loop containing nucleoside triphosphate hydrolases"/>
    <property type="match status" value="1"/>
</dbReference>
<name>A0A8E0WPW2_9SPHN</name>
<evidence type="ECO:0000313" key="2">
    <source>
        <dbReference type="EMBL" id="KER35219.1"/>
    </source>
</evidence>
<keyword evidence="1" id="KW-0175">Coiled coil</keyword>
<dbReference type="PANTHER" id="PTHR41259">
    <property type="entry name" value="DOUBLE-STRAND BREAK REPAIR RAD50 ATPASE, PUTATIVE-RELATED"/>
    <property type="match status" value="1"/>
</dbReference>
<dbReference type="Gene3D" id="3.40.50.300">
    <property type="entry name" value="P-loop containing nucleotide triphosphate hydrolases"/>
    <property type="match status" value="2"/>
</dbReference>
<accession>A0A8E0WPW2</accession>
<dbReference type="PANTHER" id="PTHR41259:SF1">
    <property type="entry name" value="DOUBLE-STRAND BREAK REPAIR RAD50 ATPASE, PUTATIVE-RELATED"/>
    <property type="match status" value="1"/>
</dbReference>
<reference evidence="2 3" key="1">
    <citation type="submission" date="2014-05" db="EMBL/GenBank/DDBJ databases">
        <title>Genome Announcement of Sphingobium lucknowense F2.</title>
        <authorList>
            <person name="Lal R."/>
            <person name="Negi V."/>
            <person name="Lata P."/>
            <person name="Sangwan N."/>
            <person name="Gupta S.K."/>
            <person name="Rao D.L.N."/>
            <person name="Das S."/>
        </authorList>
    </citation>
    <scope>NUCLEOTIDE SEQUENCE [LARGE SCALE GENOMIC DNA]</scope>
    <source>
        <strain evidence="2 3">F2</strain>
    </source>
</reference>
<comment type="caution">
    <text evidence="2">The sequence shown here is derived from an EMBL/GenBank/DDBJ whole genome shotgun (WGS) entry which is preliminary data.</text>
</comment>
<evidence type="ECO:0000313" key="3">
    <source>
        <dbReference type="Proteomes" id="UP000028135"/>
    </source>
</evidence>
<dbReference type="AlphaFoldDB" id="A0A8E0WPW2"/>
<dbReference type="RefSeq" id="WP_020818242.1">
    <property type="nucleotide sequence ID" value="NZ_JANF02000081.1"/>
</dbReference>
<keyword evidence="2" id="KW-0238">DNA-binding</keyword>
<feature type="coiled-coil region" evidence="1">
    <location>
        <begin position="632"/>
        <end position="690"/>
    </location>
</feature>
<sequence>MKLAALRLHNVKRFAGRGVAIEGIGDGVNVLCAANEFGKSTSFEALHGLFFQPHGSTVGDVRNLRPYSGGSPMVEADIIVGDDRYRITKQFYNGRFAKVIDLGSGRLLAQADEAENFIAGLVHGGAGGPAGLLWVRQGITGIEQRSRAAEDSDRLARTSLLESVQGEVEAMTGGRRMAEIMAATIEERDALVTATGRPKTGGRYAAAITERDRLAADEHRLANEVLALRAELDQRSVAQKRLAELENVDERAARRQAVTTAEAALDAARAQADKLKAAEAELGLARERWEVAERNHRQFGEALVAANQVAEESRDVLRRRDEAVERRHAAILTIAQAQADADAAEAEETVLRSLLDTIAAATRAREAAERRSEVEERLRHAEAVRTTIEGCEARLAQLRLPAAAIDELAGLDVEIARLRAVQEAGRPSVMVAYESGTTNRITLDGATLGEGEEHGYAGQAQLVAPGIGRITLRSNRAEQDDGRLAAAETQRRTLLASMGVLDLAAAQAKQVEVQGIEGQANEARAQLAVLAPDGLDALREAAAAFAVVDPAPLEINADPDETRTACDMAEQRRRDATQAIRAAEPARHHADTAFVAAETALATLQAREQQAAAVLGPTEGRGERGEALTARLSELETMLAGKQEQVDGLRSAALDLDAADATLRRLQSVEQASESEIQQLRETIAGLNARITARSDDAVEENWRQTADALATAETRVAAFEHEVAVLTRLAQALEAARTSARDLYLAPVMDELRPLLGLLFDDVSISFDDRTLLPQTIVRAGLEEDVDRLSGGMREQLSVLTRLAFARLLARDGRPAPVILDDALVYSDDDRIERMFDALHRQARDQQIIVFSCRQRAFQRLGGNVLQMQDWQP</sequence>
<dbReference type="Proteomes" id="UP000028135">
    <property type="component" value="Unassembled WGS sequence"/>
</dbReference>
<dbReference type="InterPro" id="IPR027417">
    <property type="entry name" value="P-loop_NTPase"/>
</dbReference>